<dbReference type="Proteomes" id="UP000198979">
    <property type="component" value="Unassembled WGS sequence"/>
</dbReference>
<evidence type="ECO:0000313" key="1">
    <source>
        <dbReference type="EMBL" id="SFA52342.1"/>
    </source>
</evidence>
<evidence type="ECO:0000313" key="2">
    <source>
        <dbReference type="Proteomes" id="UP000198979"/>
    </source>
</evidence>
<dbReference type="STRING" id="150248.SAMN05216169_103218"/>
<dbReference type="EMBL" id="FOJQ01000032">
    <property type="protein sequence ID" value="SFA52342.1"/>
    <property type="molecule type" value="Genomic_DNA"/>
</dbReference>
<name>A0A1I0TKN8_9BACL</name>
<dbReference type="OrthoDB" id="2697098at2"/>
<sequence length="93" mass="10952">MVLAGDTVRFRCHFRTFDGQSIIPADVKLTIYDANKQQIEQITLDDTNKEDIGVYFYDYVLPDDKQEIIFEFRGLYNNKPILVRDSVKIQFNK</sequence>
<proteinExistence type="predicted"/>
<organism evidence="1 2">
    <name type="scientific">Anoxybacillus pushchinoensis</name>
    <dbReference type="NCBI Taxonomy" id="150248"/>
    <lineage>
        <taxon>Bacteria</taxon>
        <taxon>Bacillati</taxon>
        <taxon>Bacillota</taxon>
        <taxon>Bacilli</taxon>
        <taxon>Bacillales</taxon>
        <taxon>Anoxybacillaceae</taxon>
        <taxon>Anoxybacillus</taxon>
    </lineage>
</organism>
<keyword evidence="2" id="KW-1185">Reference proteome</keyword>
<gene>
    <name evidence="1" type="ORF">SAMN05216169_103218</name>
</gene>
<dbReference type="AlphaFoldDB" id="A0A1I0TKN8"/>
<protein>
    <submittedName>
        <fullName evidence="1">Uncharacterized protein</fullName>
    </submittedName>
</protein>
<accession>A0A1I0TKN8</accession>
<dbReference type="RefSeq" id="WP_091703429.1">
    <property type="nucleotide sequence ID" value="NZ_FOJQ01000032.1"/>
</dbReference>
<reference evidence="2" key="1">
    <citation type="submission" date="2016-10" db="EMBL/GenBank/DDBJ databases">
        <authorList>
            <person name="Varghese N."/>
            <person name="Submissions S."/>
        </authorList>
    </citation>
    <scope>NUCLEOTIDE SEQUENCE [LARGE SCALE GENOMIC DNA]</scope>
    <source>
        <strain evidence="2">K1</strain>
    </source>
</reference>